<dbReference type="GO" id="GO:0000340">
    <property type="term" value="F:RNA 7-methylguanosine cap binding"/>
    <property type="evidence" value="ECO:0007669"/>
    <property type="project" value="TreeGrafter"/>
</dbReference>
<dbReference type="Proteomes" id="UP000011014">
    <property type="component" value="Unassembled WGS sequence"/>
</dbReference>
<dbReference type="InterPro" id="IPR001040">
    <property type="entry name" value="TIF_eIF_4E"/>
</dbReference>
<dbReference type="PANTHER" id="PTHR11960">
    <property type="entry name" value="EUKARYOTIC TRANSLATION INITIATION FACTOR 4E RELATED"/>
    <property type="match status" value="1"/>
</dbReference>
<evidence type="ECO:0000256" key="3">
    <source>
        <dbReference type="ARBA" id="ARBA00022845"/>
    </source>
</evidence>
<dbReference type="GO" id="GO:0006417">
    <property type="term" value="P:regulation of translation"/>
    <property type="evidence" value="ECO:0007669"/>
    <property type="project" value="UniProtKB-KW"/>
</dbReference>
<keyword evidence="2 6" id="KW-0396">Initiation factor</keyword>
<dbReference type="SUPFAM" id="SSF55418">
    <property type="entry name" value="eIF4e-like"/>
    <property type="match status" value="1"/>
</dbReference>
<sequence>MADLTDVKLNSAWDFYYTRNDVENYEERLVYVATFKTVKEFWALYQHVKLPAYLPQGCDYMVFRAGIRPEWEDSANRAGGRWLCEIDRAARNTDLNSKWLETLLAIIGEQLNTSEVTINGAVVQSRRKIDRISVWVDNAAAEKGSEIRETGLKYNALVKSTHGLKFQSHEANRKRQTNGLMYEHVIY</sequence>
<proteinExistence type="inferred from homology"/>
<evidence type="ECO:0000256" key="6">
    <source>
        <dbReference type="RuleBase" id="RU004374"/>
    </source>
</evidence>
<name>E4XNU3_OIKDI</name>
<dbReference type="EMBL" id="FN653086">
    <property type="protein sequence ID" value="CBY11531.1"/>
    <property type="molecule type" value="Genomic_DNA"/>
</dbReference>
<dbReference type="GO" id="GO:0016281">
    <property type="term" value="C:eukaryotic translation initiation factor 4F complex"/>
    <property type="evidence" value="ECO:0007669"/>
    <property type="project" value="TreeGrafter"/>
</dbReference>
<evidence type="ECO:0000256" key="5">
    <source>
        <dbReference type="ARBA" id="ARBA00022917"/>
    </source>
</evidence>
<keyword evidence="9" id="KW-1185">Reference proteome</keyword>
<organism evidence="7">
    <name type="scientific">Oikopleura dioica</name>
    <name type="common">Tunicate</name>
    <dbReference type="NCBI Taxonomy" id="34765"/>
    <lineage>
        <taxon>Eukaryota</taxon>
        <taxon>Metazoa</taxon>
        <taxon>Chordata</taxon>
        <taxon>Tunicata</taxon>
        <taxon>Appendicularia</taxon>
        <taxon>Copelata</taxon>
        <taxon>Oikopleuridae</taxon>
        <taxon>Oikopleura</taxon>
    </lineage>
</organism>
<dbReference type="InterPro" id="IPR023398">
    <property type="entry name" value="TIF_eIF4e-like"/>
</dbReference>
<keyword evidence="3" id="KW-0810">Translation regulation</keyword>
<dbReference type="OrthoDB" id="590761at2759"/>
<evidence type="ECO:0000256" key="1">
    <source>
        <dbReference type="ARBA" id="ARBA00009860"/>
    </source>
</evidence>
<evidence type="ECO:0000313" key="7">
    <source>
        <dbReference type="EMBL" id="CBY11531.1"/>
    </source>
</evidence>
<protein>
    <recommendedName>
        <fullName evidence="10">EIF-4F 25 kDa subunit</fullName>
    </recommendedName>
</protein>
<dbReference type="Gene3D" id="3.30.760.10">
    <property type="entry name" value="RNA Cap, Translation Initiation Factor Eif4e"/>
    <property type="match status" value="1"/>
</dbReference>
<evidence type="ECO:0000313" key="9">
    <source>
        <dbReference type="Proteomes" id="UP000001307"/>
    </source>
</evidence>
<reference evidence="7" key="1">
    <citation type="journal article" date="2010" name="Science">
        <title>Plasticity of animal genome architecture unmasked by rapid evolution of a pelagic tunicate.</title>
        <authorList>
            <person name="Denoeud F."/>
            <person name="Henriet S."/>
            <person name="Mungpakdee S."/>
            <person name="Aury J.M."/>
            <person name="Da Silva C."/>
            <person name="Brinkmann H."/>
            <person name="Mikhaleva J."/>
            <person name="Olsen L.C."/>
            <person name="Jubin C."/>
            <person name="Canestro C."/>
            <person name="Bouquet J.M."/>
            <person name="Danks G."/>
            <person name="Poulain J."/>
            <person name="Campsteijn C."/>
            <person name="Adamski M."/>
            <person name="Cross I."/>
            <person name="Yadetie F."/>
            <person name="Muffato M."/>
            <person name="Louis A."/>
            <person name="Butcher S."/>
            <person name="Tsagkogeorga G."/>
            <person name="Konrad A."/>
            <person name="Singh S."/>
            <person name="Jensen M.F."/>
            <person name="Cong E.H."/>
            <person name="Eikeseth-Otteraa H."/>
            <person name="Noel B."/>
            <person name="Anthouard V."/>
            <person name="Porcel B.M."/>
            <person name="Kachouri-Lafond R."/>
            <person name="Nishino A."/>
            <person name="Ugolini M."/>
            <person name="Chourrout P."/>
            <person name="Nishida H."/>
            <person name="Aasland R."/>
            <person name="Huzurbazar S."/>
            <person name="Westhof E."/>
            <person name="Delsuc F."/>
            <person name="Lehrach H."/>
            <person name="Reinhardt R."/>
            <person name="Weissenbach J."/>
            <person name="Roy S.W."/>
            <person name="Artiguenave F."/>
            <person name="Postlethwait J.H."/>
            <person name="Manak J.R."/>
            <person name="Thompson E.M."/>
            <person name="Jaillon O."/>
            <person name="Du Pasquier L."/>
            <person name="Boudinot P."/>
            <person name="Liberles D.A."/>
            <person name="Volff J.N."/>
            <person name="Philippe H."/>
            <person name="Lenhard B."/>
            <person name="Roest Crollius H."/>
            <person name="Wincker P."/>
            <person name="Chourrout D."/>
        </authorList>
    </citation>
    <scope>NUCLEOTIDE SEQUENCE [LARGE SCALE GENOMIC DNA]</scope>
</reference>
<dbReference type="InParanoid" id="E4XNU3"/>
<evidence type="ECO:0008006" key="10">
    <source>
        <dbReference type="Google" id="ProtNLM"/>
    </source>
</evidence>
<evidence type="ECO:0000313" key="8">
    <source>
        <dbReference type="EMBL" id="CBY42912.1"/>
    </source>
</evidence>
<evidence type="ECO:0000256" key="2">
    <source>
        <dbReference type="ARBA" id="ARBA00022540"/>
    </source>
</evidence>
<dbReference type="InterPro" id="IPR019770">
    <property type="entry name" value="TIF_eIF_4E_CS"/>
</dbReference>
<dbReference type="Proteomes" id="UP000001307">
    <property type="component" value="Unassembled WGS sequence"/>
</dbReference>
<accession>E4XNU3</accession>
<evidence type="ECO:0000256" key="4">
    <source>
        <dbReference type="ARBA" id="ARBA00022884"/>
    </source>
</evidence>
<dbReference type="PANTHER" id="PTHR11960:SF8">
    <property type="entry name" value="EUKARYOTIC TRANSLATION INITIATION FACTOR 4E1-RELATED"/>
    <property type="match status" value="1"/>
</dbReference>
<keyword evidence="4 6" id="KW-0694">RNA-binding</keyword>
<dbReference type="PROSITE" id="PS00813">
    <property type="entry name" value="IF4E"/>
    <property type="match status" value="1"/>
</dbReference>
<comment type="similarity">
    <text evidence="1 6">Belongs to the eukaryotic initiation factor 4E family.</text>
</comment>
<dbReference type="Pfam" id="PF01652">
    <property type="entry name" value="IF4E"/>
    <property type="match status" value="1"/>
</dbReference>
<dbReference type="GO" id="GO:0003743">
    <property type="term" value="F:translation initiation factor activity"/>
    <property type="evidence" value="ECO:0007669"/>
    <property type="project" value="UniProtKB-KW"/>
</dbReference>
<gene>
    <name evidence="7" type="ORF">GSOID_T00016697001</name>
    <name evidence="8" type="ORF">GSOID_T00026652001</name>
</gene>
<keyword evidence="5 6" id="KW-0648">Protein biosynthesis</keyword>
<dbReference type="AlphaFoldDB" id="E4XNU3"/>
<dbReference type="EMBL" id="FN657637">
    <property type="protein sequence ID" value="CBY42912.1"/>
    <property type="molecule type" value="Genomic_DNA"/>
</dbReference>